<protein>
    <submittedName>
        <fullName evidence="1">Uncharacterized protein</fullName>
    </submittedName>
</protein>
<sequence>MWTARLHVPSGMGTGATRTDPCEETVAVGDCRLPKTMPAPRAVRHYRAALDRFHERSLSGFRVTQI</sequence>
<organism evidence="1 2">
    <name type="scientific">Streptomyces canus</name>
    <dbReference type="NCBI Taxonomy" id="58343"/>
    <lineage>
        <taxon>Bacteria</taxon>
        <taxon>Bacillati</taxon>
        <taxon>Actinomycetota</taxon>
        <taxon>Actinomycetes</taxon>
        <taxon>Kitasatosporales</taxon>
        <taxon>Streptomycetaceae</taxon>
        <taxon>Streptomyces</taxon>
        <taxon>Streptomyces aurantiacus group</taxon>
    </lineage>
</organism>
<comment type="caution">
    <text evidence="1">The sequence shown here is derived from an EMBL/GenBank/DDBJ whole genome shotgun (WGS) entry which is preliminary data.</text>
</comment>
<evidence type="ECO:0000313" key="1">
    <source>
        <dbReference type="EMBL" id="MDQ0911014.1"/>
    </source>
</evidence>
<dbReference type="EMBL" id="JAUSZV010000005">
    <property type="protein sequence ID" value="MDQ0911014.1"/>
    <property type="molecule type" value="Genomic_DNA"/>
</dbReference>
<dbReference type="Proteomes" id="UP001234216">
    <property type="component" value="Unassembled WGS sequence"/>
</dbReference>
<reference evidence="1" key="1">
    <citation type="submission" date="2023-07" db="EMBL/GenBank/DDBJ databases">
        <title>Comparative genomics of wheat-associated soil bacteria to identify genetic determinants of phenazine resistance.</title>
        <authorList>
            <person name="Mouncey N."/>
        </authorList>
    </citation>
    <scope>NUCLEOTIDE SEQUENCE</scope>
    <source>
        <strain evidence="1">V4I22</strain>
    </source>
</reference>
<gene>
    <name evidence="1" type="ORF">QFZ22_006999</name>
</gene>
<accession>A0AAW8FLZ4</accession>
<evidence type="ECO:0000313" key="2">
    <source>
        <dbReference type="Proteomes" id="UP001234216"/>
    </source>
</evidence>
<dbReference type="AlphaFoldDB" id="A0AAW8FLZ4"/>
<name>A0AAW8FLZ4_9ACTN</name>
<proteinExistence type="predicted"/>